<dbReference type="GO" id="GO:0045505">
    <property type="term" value="F:dynein intermediate chain binding"/>
    <property type="evidence" value="ECO:0007669"/>
    <property type="project" value="InterPro"/>
</dbReference>
<feature type="domain" description="Dynein heavy chain tail" evidence="2">
    <location>
        <begin position="1"/>
        <end position="158"/>
    </location>
</feature>
<evidence type="ECO:0000256" key="1">
    <source>
        <dbReference type="SAM" id="MobiDB-lite"/>
    </source>
</evidence>
<dbReference type="EMBL" id="VXIV02000303">
    <property type="protein sequence ID" value="KAF6039109.1"/>
    <property type="molecule type" value="Genomic_DNA"/>
</dbReference>
<accession>A0A7J7KKI9</accession>
<name>A0A7J7KKI9_BUGNE</name>
<proteinExistence type="predicted"/>
<dbReference type="GO" id="GO:0005858">
    <property type="term" value="C:axonemal dynein complex"/>
    <property type="evidence" value="ECO:0007669"/>
    <property type="project" value="TreeGrafter"/>
</dbReference>
<dbReference type="GO" id="GO:0051959">
    <property type="term" value="F:dynein light intermediate chain binding"/>
    <property type="evidence" value="ECO:0007669"/>
    <property type="project" value="InterPro"/>
</dbReference>
<sequence>MEGLRRYLDQLYHGATPQAIMQTALPGLVNNIKQMDSISRFYSRSGFLGLFFTKITNQLVLACKEYMQQVTINDEGVDNLWSIVSEEIGSGTDSLSAASDTLYKQMKTHLENKLKGKTTQHGHNRDQAPVLVEETTLFGRMKACLALLSYYKECVHNVRDSLGVGAHTMSHYPSMSSVAADSPVKGTVGADGRKVISRTAGGYSPSKKSSSLTGDSHGVTMSDDDAIIGHFESFSARLKQIMDVMNTMSQYQKLVVTSNGIPRPRPEDFEEEETDEIDYRKLHAQKNKAAEKQQPVQPIPSYQPGGGLNAIQEDMELEEQETQNKKDEEKETSQKYTSLPLQFFTEPKALSEEDVEILRMFALMSICYLLNMFYCFPEEDVHCRMQYLLSVCYLICLESSNGSNDRSV</sequence>
<evidence type="ECO:0000313" key="3">
    <source>
        <dbReference type="EMBL" id="KAF6039109.1"/>
    </source>
</evidence>
<dbReference type="Proteomes" id="UP000593567">
    <property type="component" value="Unassembled WGS sequence"/>
</dbReference>
<feature type="region of interest" description="Disordered" evidence="1">
    <location>
        <begin position="197"/>
        <end position="217"/>
    </location>
</feature>
<organism evidence="3 4">
    <name type="scientific">Bugula neritina</name>
    <name type="common">Brown bryozoan</name>
    <name type="synonym">Sertularia neritina</name>
    <dbReference type="NCBI Taxonomy" id="10212"/>
    <lineage>
        <taxon>Eukaryota</taxon>
        <taxon>Metazoa</taxon>
        <taxon>Spiralia</taxon>
        <taxon>Lophotrochozoa</taxon>
        <taxon>Bryozoa</taxon>
        <taxon>Gymnolaemata</taxon>
        <taxon>Cheilostomatida</taxon>
        <taxon>Flustrina</taxon>
        <taxon>Buguloidea</taxon>
        <taxon>Bugulidae</taxon>
        <taxon>Bugula</taxon>
    </lineage>
</organism>
<dbReference type="PANTHER" id="PTHR46532:SF13">
    <property type="entry name" value="CYTOPLASMIC DYNEIN 1 HEAVY CHAIN 1"/>
    <property type="match status" value="1"/>
</dbReference>
<dbReference type="Pfam" id="PF08385">
    <property type="entry name" value="DHC_N1"/>
    <property type="match status" value="1"/>
</dbReference>
<dbReference type="GO" id="GO:0007018">
    <property type="term" value="P:microtubule-based movement"/>
    <property type="evidence" value="ECO:0007669"/>
    <property type="project" value="InterPro"/>
</dbReference>
<reference evidence="3" key="1">
    <citation type="submission" date="2020-06" db="EMBL/GenBank/DDBJ databases">
        <title>Draft genome of Bugula neritina, a colonial animal packing powerful symbionts and potential medicines.</title>
        <authorList>
            <person name="Rayko M."/>
        </authorList>
    </citation>
    <scope>NUCLEOTIDE SEQUENCE [LARGE SCALE GENOMIC DNA]</scope>
    <source>
        <strain evidence="3">Kwan_BN1</strain>
    </source>
</reference>
<feature type="region of interest" description="Disordered" evidence="1">
    <location>
        <begin position="284"/>
        <end position="308"/>
    </location>
</feature>
<protein>
    <recommendedName>
        <fullName evidence="2">Dynein heavy chain tail domain-containing protein</fullName>
    </recommendedName>
</protein>
<evidence type="ECO:0000259" key="2">
    <source>
        <dbReference type="Pfam" id="PF08385"/>
    </source>
</evidence>
<dbReference type="PANTHER" id="PTHR46532">
    <property type="entry name" value="MALE FERTILITY FACTOR KL5"/>
    <property type="match status" value="1"/>
</dbReference>
<gene>
    <name evidence="3" type="ORF">EB796_002581</name>
</gene>
<dbReference type="InterPro" id="IPR013594">
    <property type="entry name" value="Dynein_heavy_tail"/>
</dbReference>
<dbReference type="OrthoDB" id="286107at2759"/>
<keyword evidence="4" id="KW-1185">Reference proteome</keyword>
<comment type="caution">
    <text evidence="3">The sequence shown here is derived from an EMBL/GenBank/DDBJ whole genome shotgun (WGS) entry which is preliminary data.</text>
</comment>
<dbReference type="AlphaFoldDB" id="A0A7J7KKI9"/>
<dbReference type="InterPro" id="IPR026983">
    <property type="entry name" value="DHC"/>
</dbReference>
<evidence type="ECO:0000313" key="4">
    <source>
        <dbReference type="Proteomes" id="UP000593567"/>
    </source>
</evidence>